<dbReference type="AlphaFoldDB" id="A0A3Q3MM35"/>
<name>A0A3Q3MM35_9TELE</name>
<evidence type="ECO:0000313" key="2">
    <source>
        <dbReference type="Proteomes" id="UP000261640"/>
    </source>
</evidence>
<evidence type="ECO:0000313" key="1">
    <source>
        <dbReference type="Ensembl" id="ENSMAMP00000026132.1"/>
    </source>
</evidence>
<reference evidence="1" key="1">
    <citation type="submission" date="2025-08" db="UniProtKB">
        <authorList>
            <consortium name="Ensembl"/>
        </authorList>
    </citation>
    <scope>IDENTIFICATION</scope>
</reference>
<keyword evidence="2" id="KW-1185">Reference proteome</keyword>
<dbReference type="InParanoid" id="A0A3Q3MM35"/>
<dbReference type="InterPro" id="IPR051856">
    <property type="entry name" value="CSR-E3_Ligase_Protein"/>
</dbReference>
<dbReference type="GeneTree" id="ENSGT00940000178647"/>
<accession>A0A3Q3MM35</accession>
<sequence>MRVNIWRKQLFTVPSVCAVGGALSSSFRCSILLMFPSMLGSRGHSYLMLFILSVLYKGPVSNMQRNVETAALSLSCNLDLQVNHSKLLWRDVVRPFVLITQELMVTHTGHIHYSTTSMAKTAPQAISHKNWKKSENVVTCKSYLVYHLYFDRNREIDGRI</sequence>
<reference evidence="1" key="2">
    <citation type="submission" date="2025-09" db="UniProtKB">
        <authorList>
            <consortium name="Ensembl"/>
        </authorList>
    </citation>
    <scope>IDENTIFICATION</scope>
</reference>
<dbReference type="Ensembl" id="ENSMAMT00000026805.2">
    <property type="protein sequence ID" value="ENSMAMP00000026132.1"/>
    <property type="gene ID" value="ENSMAMG00000017549.2"/>
</dbReference>
<protein>
    <submittedName>
        <fullName evidence="1">Uncharacterized protein</fullName>
    </submittedName>
</protein>
<dbReference type="PANTHER" id="PTHR21041:SF17">
    <property type="entry name" value="E3 UBIQUITIN-PROTEIN LIGASE DCST1"/>
    <property type="match status" value="1"/>
</dbReference>
<dbReference type="STRING" id="205130.ENSMAMP00000026132"/>
<dbReference type="Proteomes" id="UP000261640">
    <property type="component" value="Unplaced"/>
</dbReference>
<dbReference type="PANTHER" id="PTHR21041">
    <property type="entry name" value="DENDRITIC CELL-SPECIFIC TRANSMEMBRANE PROTEIN"/>
    <property type="match status" value="1"/>
</dbReference>
<organism evidence="1 2">
    <name type="scientific">Mastacembelus armatus</name>
    <name type="common">zig-zag eel</name>
    <dbReference type="NCBI Taxonomy" id="205130"/>
    <lineage>
        <taxon>Eukaryota</taxon>
        <taxon>Metazoa</taxon>
        <taxon>Chordata</taxon>
        <taxon>Craniata</taxon>
        <taxon>Vertebrata</taxon>
        <taxon>Euteleostomi</taxon>
        <taxon>Actinopterygii</taxon>
        <taxon>Neopterygii</taxon>
        <taxon>Teleostei</taxon>
        <taxon>Neoteleostei</taxon>
        <taxon>Acanthomorphata</taxon>
        <taxon>Anabantaria</taxon>
        <taxon>Synbranchiformes</taxon>
        <taxon>Mastacembelidae</taxon>
        <taxon>Mastacembelus</taxon>
    </lineage>
</organism>
<proteinExistence type="predicted"/>